<keyword evidence="3" id="KW-1185">Reference proteome</keyword>
<feature type="chain" id="PRO_5045676157" description="PKD domain-containing protein" evidence="1">
    <location>
        <begin position="21"/>
        <end position="257"/>
    </location>
</feature>
<keyword evidence="1" id="KW-0732">Signal</keyword>
<proteinExistence type="predicted"/>
<accession>A0ABR9WM21</accession>
<name>A0ABR9WM21_9BACT</name>
<evidence type="ECO:0000313" key="2">
    <source>
        <dbReference type="EMBL" id="MBE9466450.1"/>
    </source>
</evidence>
<protein>
    <recommendedName>
        <fullName evidence="4">PKD domain-containing protein</fullName>
    </recommendedName>
</protein>
<dbReference type="Proteomes" id="UP000634134">
    <property type="component" value="Unassembled WGS sequence"/>
</dbReference>
<organism evidence="2 3">
    <name type="scientific">Dyadobacter subterraneus</name>
    <dbReference type="NCBI Taxonomy" id="2773304"/>
    <lineage>
        <taxon>Bacteria</taxon>
        <taxon>Pseudomonadati</taxon>
        <taxon>Bacteroidota</taxon>
        <taxon>Cytophagia</taxon>
        <taxon>Cytophagales</taxon>
        <taxon>Spirosomataceae</taxon>
        <taxon>Dyadobacter</taxon>
    </lineage>
</organism>
<dbReference type="EMBL" id="JACYGY010000002">
    <property type="protein sequence ID" value="MBE9466450.1"/>
    <property type="molecule type" value="Genomic_DNA"/>
</dbReference>
<sequence>MKQGKLLIGLILLALMQLVACERNDVDSSNSADRIGTSELEGIKVATTTTVQKGEPVLFALENGLSPLDFQWKISPKQDIRVEKIKTVASIYFPQSGKYTVTAIDSISQDSVSLIVDVVIYEPGYDNIEIRQPFDADDILSLTPITFSDSTFHLEFLAETKNTYKCNNNYMLFSRDKVQDTFVYDFLRVISPAGCATENAKSKQYIYTNEPIVDGKTYNLEITFNGKNYKGSFTRNGGNYQFTWPYDDGVIFTKKTL</sequence>
<reference evidence="3" key="1">
    <citation type="submission" date="2023-07" db="EMBL/GenBank/DDBJ databases">
        <title>Dyadobacter sp. nov 'subterranea' isolated from contaminted grondwater.</title>
        <authorList>
            <person name="Szabo I."/>
            <person name="Al-Omari J."/>
            <person name="Szerdahelyi S.G."/>
            <person name="Rado J."/>
        </authorList>
    </citation>
    <scope>NUCLEOTIDE SEQUENCE [LARGE SCALE GENOMIC DNA]</scope>
    <source>
        <strain evidence="3">UP-52</strain>
    </source>
</reference>
<dbReference type="RefSeq" id="WP_194124674.1">
    <property type="nucleotide sequence ID" value="NZ_JACYGY010000002.1"/>
</dbReference>
<evidence type="ECO:0000256" key="1">
    <source>
        <dbReference type="SAM" id="SignalP"/>
    </source>
</evidence>
<evidence type="ECO:0000313" key="3">
    <source>
        <dbReference type="Proteomes" id="UP000634134"/>
    </source>
</evidence>
<gene>
    <name evidence="2" type="ORF">IEE83_31680</name>
</gene>
<comment type="caution">
    <text evidence="2">The sequence shown here is derived from an EMBL/GenBank/DDBJ whole genome shotgun (WGS) entry which is preliminary data.</text>
</comment>
<feature type="signal peptide" evidence="1">
    <location>
        <begin position="1"/>
        <end position="20"/>
    </location>
</feature>
<evidence type="ECO:0008006" key="4">
    <source>
        <dbReference type="Google" id="ProtNLM"/>
    </source>
</evidence>